<dbReference type="EMBL" id="UOGB01000276">
    <property type="protein sequence ID" value="VAX23569.1"/>
    <property type="molecule type" value="Genomic_DNA"/>
</dbReference>
<evidence type="ECO:0000313" key="1">
    <source>
        <dbReference type="EMBL" id="VAX23569.1"/>
    </source>
</evidence>
<dbReference type="Gene3D" id="3.40.50.2000">
    <property type="entry name" value="Glycogen Phosphorylase B"/>
    <property type="match status" value="1"/>
</dbReference>
<dbReference type="AlphaFoldDB" id="A0A3B1C041"/>
<dbReference type="SUPFAM" id="SSF53756">
    <property type="entry name" value="UDP-Glycosyltransferase/glycogen phosphorylase"/>
    <property type="match status" value="1"/>
</dbReference>
<evidence type="ECO:0008006" key="2">
    <source>
        <dbReference type="Google" id="ProtNLM"/>
    </source>
</evidence>
<name>A0A3B1C041_9ZZZZ</name>
<reference evidence="1" key="1">
    <citation type="submission" date="2018-06" db="EMBL/GenBank/DDBJ databases">
        <authorList>
            <person name="Zhirakovskaya E."/>
        </authorList>
    </citation>
    <scope>NUCLEOTIDE SEQUENCE</scope>
</reference>
<sequence>MNETRPGPGGSIELITDFSLQSYVVIGRLYRLTLESLGLEVNERPLTNESNLNNLKNKWALSNTIGPRFTPVPGAFNIALPHHEWSRYPEEWVKRLNGFDEVWTTTDHVKTLLEASGVKVPIFKAPPALDIDDAHQKSDWKPNGPFRFFSCGEAHFRKGFHLLMAGFMRAFPDTGEAALTIKTSPDCDWISPREDIKIEVTEMDRDDLLNAYSTYDAYISASLGEGLGLPVAEAILAMTPVTANFWGGHASMLTEGGYWRIEHEEAPQLFCSNPGYYAQGQKCAYSSSDRISAALRDVYE</sequence>
<dbReference type="PANTHER" id="PTHR46656:SF3">
    <property type="entry name" value="PUTATIVE-RELATED"/>
    <property type="match status" value="1"/>
</dbReference>
<accession>A0A3B1C041</accession>
<protein>
    <recommendedName>
        <fullName evidence="2">Glycosyl transferase family 1 domain-containing protein</fullName>
    </recommendedName>
</protein>
<proteinExistence type="predicted"/>
<feature type="non-terminal residue" evidence="1">
    <location>
        <position position="300"/>
    </location>
</feature>
<organism evidence="1">
    <name type="scientific">hydrothermal vent metagenome</name>
    <dbReference type="NCBI Taxonomy" id="652676"/>
    <lineage>
        <taxon>unclassified sequences</taxon>
        <taxon>metagenomes</taxon>
        <taxon>ecological metagenomes</taxon>
    </lineage>
</organism>
<gene>
    <name evidence="1" type="ORF">MNBD_NITROSPINAE03-164</name>
</gene>
<dbReference type="PANTHER" id="PTHR46656">
    <property type="entry name" value="PUTATIVE-RELATED"/>
    <property type="match status" value="1"/>
</dbReference>